<gene>
    <name evidence="4" type="ORF">L4923_30190</name>
</gene>
<keyword evidence="4" id="KW-0489">Methyltransferase</keyword>
<dbReference type="SMART" id="SM00028">
    <property type="entry name" value="TPR"/>
    <property type="match status" value="1"/>
</dbReference>
<dbReference type="GO" id="GO:0032259">
    <property type="term" value="P:methylation"/>
    <property type="evidence" value="ECO:0007669"/>
    <property type="project" value="UniProtKB-KW"/>
</dbReference>
<dbReference type="PANTHER" id="PTHR43861">
    <property type="entry name" value="TRANS-ACONITATE 2-METHYLTRANSFERASE-RELATED"/>
    <property type="match status" value="1"/>
</dbReference>
<feature type="repeat" description="TPR" evidence="1">
    <location>
        <begin position="47"/>
        <end position="80"/>
    </location>
</feature>
<dbReference type="Gene3D" id="3.40.50.150">
    <property type="entry name" value="Vaccinia Virus protein VP39"/>
    <property type="match status" value="1"/>
</dbReference>
<dbReference type="GO" id="GO:0008168">
    <property type="term" value="F:methyltransferase activity"/>
    <property type="evidence" value="ECO:0007669"/>
    <property type="project" value="UniProtKB-KW"/>
</dbReference>
<keyword evidence="4" id="KW-0808">Transferase</keyword>
<evidence type="ECO:0000313" key="5">
    <source>
        <dbReference type="Proteomes" id="UP001201701"/>
    </source>
</evidence>
<dbReference type="SUPFAM" id="SSF48452">
    <property type="entry name" value="TPR-like"/>
    <property type="match status" value="1"/>
</dbReference>
<accession>A0ABS9QPH4</accession>
<dbReference type="SUPFAM" id="SSF53335">
    <property type="entry name" value="S-adenosyl-L-methionine-dependent methyltransferases"/>
    <property type="match status" value="1"/>
</dbReference>
<sequence length="345" mass="36984">MKPLPASSGDLLADRRADYAEALFASQDYADAAELMLGALELAPGWALGWFRLGEMQEAAGDLEGAAQAWTMALKLDPADRPGSTLKLALIGKAPPAAAPPSAFVEALFDQYAPTFDTALVEKLDYRVPEYLDEAIRATEKPAEATSTHHPADLSPKELDSPVHPDGKNARQPGFATGRSGAGGGRRFRLALDLGCGTGLMGERLRPLVERLEGFDISAEMLRKAERKGVYDRLGKADLQQFSYDGPAPDLVTAADVFMYVGALEKVVATVAGLLAAGGLFAFSVEKLDASDGFALQPSRRYAHSQTYVRAVLSANGLAVMSLEERIIRQDRRQPVAGLIVVARR</sequence>
<dbReference type="PROSITE" id="PS50005">
    <property type="entry name" value="TPR"/>
    <property type="match status" value="1"/>
</dbReference>
<dbReference type="CDD" id="cd02440">
    <property type="entry name" value="AdoMet_MTases"/>
    <property type="match status" value="1"/>
</dbReference>
<organism evidence="4 5">
    <name type="scientific">Mesorhizobium retamae</name>
    <dbReference type="NCBI Taxonomy" id="2912854"/>
    <lineage>
        <taxon>Bacteria</taxon>
        <taxon>Pseudomonadati</taxon>
        <taxon>Pseudomonadota</taxon>
        <taxon>Alphaproteobacteria</taxon>
        <taxon>Hyphomicrobiales</taxon>
        <taxon>Phyllobacteriaceae</taxon>
        <taxon>Mesorhizobium</taxon>
    </lineage>
</organism>
<evidence type="ECO:0000259" key="3">
    <source>
        <dbReference type="Pfam" id="PF08241"/>
    </source>
</evidence>
<dbReference type="PANTHER" id="PTHR43861:SF1">
    <property type="entry name" value="TRANS-ACONITATE 2-METHYLTRANSFERASE"/>
    <property type="match status" value="1"/>
</dbReference>
<feature type="domain" description="Methyltransferase type 11" evidence="3">
    <location>
        <begin position="192"/>
        <end position="283"/>
    </location>
</feature>
<reference evidence="4 5" key="1">
    <citation type="submission" date="2022-02" db="EMBL/GenBank/DDBJ databases">
        <title>Draft genome sequence of Mezorhizobium retamae strain IRAMC:0171 isolated from Retama raetam nodules.</title>
        <authorList>
            <person name="Bengaied R."/>
            <person name="Sbissi I."/>
            <person name="Huber K."/>
            <person name="Ghodbane F."/>
            <person name="Nouioui I."/>
            <person name="Tarhouni M."/>
            <person name="Gtari M."/>
        </authorList>
    </citation>
    <scope>NUCLEOTIDE SEQUENCE [LARGE SCALE GENOMIC DNA]</scope>
    <source>
        <strain evidence="4 5">IRAMC:0171</strain>
    </source>
</reference>
<dbReference type="Pfam" id="PF08241">
    <property type="entry name" value="Methyltransf_11"/>
    <property type="match status" value="1"/>
</dbReference>
<dbReference type="Proteomes" id="UP001201701">
    <property type="component" value="Unassembled WGS sequence"/>
</dbReference>
<protein>
    <submittedName>
        <fullName evidence="4">Methyltransferase domain-containing protein</fullName>
    </submittedName>
</protein>
<comment type="caution">
    <text evidence="4">The sequence shown here is derived from an EMBL/GenBank/DDBJ whole genome shotgun (WGS) entry which is preliminary data.</text>
</comment>
<evidence type="ECO:0000256" key="2">
    <source>
        <dbReference type="SAM" id="MobiDB-lite"/>
    </source>
</evidence>
<feature type="compositionally biased region" description="Basic and acidic residues" evidence="2">
    <location>
        <begin position="150"/>
        <end position="169"/>
    </location>
</feature>
<proteinExistence type="predicted"/>
<dbReference type="EMBL" id="JAKREW010000087">
    <property type="protein sequence ID" value="MCG7509312.1"/>
    <property type="molecule type" value="Genomic_DNA"/>
</dbReference>
<keyword evidence="1" id="KW-0802">TPR repeat</keyword>
<name>A0ABS9QPH4_9HYPH</name>
<dbReference type="InterPro" id="IPR011990">
    <property type="entry name" value="TPR-like_helical_dom_sf"/>
</dbReference>
<dbReference type="RefSeq" id="WP_239370795.1">
    <property type="nucleotide sequence ID" value="NZ_JAKREW010000087.1"/>
</dbReference>
<evidence type="ECO:0000313" key="4">
    <source>
        <dbReference type="EMBL" id="MCG7509312.1"/>
    </source>
</evidence>
<evidence type="ECO:0000256" key="1">
    <source>
        <dbReference type="PROSITE-ProRule" id="PRU00339"/>
    </source>
</evidence>
<dbReference type="Gene3D" id="1.25.40.10">
    <property type="entry name" value="Tetratricopeptide repeat domain"/>
    <property type="match status" value="1"/>
</dbReference>
<dbReference type="InterPro" id="IPR029063">
    <property type="entry name" value="SAM-dependent_MTases_sf"/>
</dbReference>
<keyword evidence="5" id="KW-1185">Reference proteome</keyword>
<dbReference type="InterPro" id="IPR013216">
    <property type="entry name" value="Methyltransf_11"/>
</dbReference>
<dbReference type="InterPro" id="IPR019734">
    <property type="entry name" value="TPR_rpt"/>
</dbReference>
<feature type="region of interest" description="Disordered" evidence="2">
    <location>
        <begin position="140"/>
        <end position="182"/>
    </location>
</feature>